<reference evidence="2" key="2">
    <citation type="journal article" date="2015" name="Data Brief">
        <title>Shoot transcriptome of the giant reed, Arundo donax.</title>
        <authorList>
            <person name="Barrero R.A."/>
            <person name="Guerrero F.D."/>
            <person name="Moolhuijzen P."/>
            <person name="Goolsby J.A."/>
            <person name="Tidwell J."/>
            <person name="Bellgard S.E."/>
            <person name="Bellgard M.I."/>
        </authorList>
    </citation>
    <scope>NUCLEOTIDE SEQUENCE</scope>
    <source>
        <tissue evidence="2">Shoot tissue taken approximately 20 cm above the soil surface</tissue>
    </source>
</reference>
<evidence type="ECO:0000313" key="2">
    <source>
        <dbReference type="EMBL" id="JAD98723.1"/>
    </source>
</evidence>
<name>A0A0A9EI91_ARUDO</name>
<organism evidence="2">
    <name type="scientific">Arundo donax</name>
    <name type="common">Giant reed</name>
    <name type="synonym">Donax arundinaceus</name>
    <dbReference type="NCBI Taxonomy" id="35708"/>
    <lineage>
        <taxon>Eukaryota</taxon>
        <taxon>Viridiplantae</taxon>
        <taxon>Streptophyta</taxon>
        <taxon>Embryophyta</taxon>
        <taxon>Tracheophyta</taxon>
        <taxon>Spermatophyta</taxon>
        <taxon>Magnoliopsida</taxon>
        <taxon>Liliopsida</taxon>
        <taxon>Poales</taxon>
        <taxon>Poaceae</taxon>
        <taxon>PACMAD clade</taxon>
        <taxon>Arundinoideae</taxon>
        <taxon>Arundineae</taxon>
        <taxon>Arundo</taxon>
    </lineage>
</organism>
<reference evidence="2" key="1">
    <citation type="submission" date="2014-09" db="EMBL/GenBank/DDBJ databases">
        <authorList>
            <person name="Magalhaes I.L.F."/>
            <person name="Oliveira U."/>
            <person name="Santos F.R."/>
            <person name="Vidigal T.H.D.A."/>
            <person name="Brescovit A.D."/>
            <person name="Santos A.J."/>
        </authorList>
    </citation>
    <scope>NUCLEOTIDE SEQUENCE</scope>
    <source>
        <tissue evidence="2">Shoot tissue taken approximately 20 cm above the soil surface</tissue>
    </source>
</reference>
<evidence type="ECO:0000256" key="1">
    <source>
        <dbReference type="SAM" id="MobiDB-lite"/>
    </source>
</evidence>
<dbReference type="EMBL" id="GBRH01199172">
    <property type="protein sequence ID" value="JAD98723.1"/>
    <property type="molecule type" value="Transcribed_RNA"/>
</dbReference>
<feature type="compositionally biased region" description="Polar residues" evidence="1">
    <location>
        <begin position="1"/>
        <end position="11"/>
    </location>
</feature>
<sequence length="150" mass="15318">MDHQMAITTHNAPPQLLPPPRPRAYASPATNSMVAVAPPLPTEGAAVLASTYSLLGMAAAAPMGGSSGPVDELSTLVGHSQGYANLAATAGSHFLPLPSPQPLPVVTPLGALPVAPPLMSSAGDNTDKLSWDWNPVLDTTARDYNASGFK</sequence>
<feature type="region of interest" description="Disordered" evidence="1">
    <location>
        <begin position="1"/>
        <end position="23"/>
    </location>
</feature>
<proteinExistence type="predicted"/>
<dbReference type="AlphaFoldDB" id="A0A0A9EI91"/>
<accession>A0A0A9EI91</accession>
<protein>
    <submittedName>
        <fullName evidence="2">Uncharacterized protein</fullName>
    </submittedName>
</protein>